<evidence type="ECO:0000256" key="4">
    <source>
        <dbReference type="ARBA" id="ARBA00023004"/>
    </source>
</evidence>
<evidence type="ECO:0000256" key="6">
    <source>
        <dbReference type="RuleBase" id="RU000461"/>
    </source>
</evidence>
<dbReference type="GO" id="GO:0016705">
    <property type="term" value="F:oxidoreductase activity, acting on paired donors, with incorporation or reduction of molecular oxygen"/>
    <property type="evidence" value="ECO:0007669"/>
    <property type="project" value="InterPro"/>
</dbReference>
<feature type="binding site" description="axial binding residue" evidence="5">
    <location>
        <position position="439"/>
    </location>
    <ligand>
        <name>heme</name>
        <dbReference type="ChEBI" id="CHEBI:30413"/>
    </ligand>
    <ligandPart>
        <name>Fe</name>
        <dbReference type="ChEBI" id="CHEBI:18248"/>
    </ligandPart>
</feature>
<comment type="similarity">
    <text evidence="6">Belongs to the cytochrome P450 family.</text>
</comment>
<dbReference type="CDD" id="cd11070">
    <property type="entry name" value="CYP56-like"/>
    <property type="match status" value="1"/>
</dbReference>
<name>R8B8K1_PHAM7</name>
<keyword evidence="6" id="KW-0503">Monooxygenase</keyword>
<dbReference type="InterPro" id="IPR002401">
    <property type="entry name" value="Cyt_P450_E_grp-I"/>
</dbReference>
<dbReference type="Gene3D" id="1.10.630.10">
    <property type="entry name" value="Cytochrome P450"/>
    <property type="match status" value="1"/>
</dbReference>
<reference evidence="8" key="1">
    <citation type="journal article" date="2013" name="Genome Announc.">
        <title>Draft genome sequence of the ascomycete Phaeoacremonium aleophilum strain UCR-PA7, a causal agent of the esca disease complex in grapevines.</title>
        <authorList>
            <person name="Blanco-Ulate B."/>
            <person name="Rolshausen P."/>
            <person name="Cantu D."/>
        </authorList>
    </citation>
    <scope>NUCLEOTIDE SEQUENCE [LARGE SCALE GENOMIC DNA]</scope>
    <source>
        <strain evidence="8">UCR-PA7</strain>
    </source>
</reference>
<keyword evidence="6" id="KW-0560">Oxidoreductase</keyword>
<keyword evidence="8" id="KW-1185">Reference proteome</keyword>
<dbReference type="Pfam" id="PF00067">
    <property type="entry name" value="p450"/>
    <property type="match status" value="1"/>
</dbReference>
<comment type="cofactor">
    <cofactor evidence="1 5">
        <name>heme</name>
        <dbReference type="ChEBI" id="CHEBI:30413"/>
    </cofactor>
</comment>
<dbReference type="GO" id="GO:0005506">
    <property type="term" value="F:iron ion binding"/>
    <property type="evidence" value="ECO:0007669"/>
    <property type="project" value="InterPro"/>
</dbReference>
<evidence type="ECO:0000256" key="5">
    <source>
        <dbReference type="PIRSR" id="PIRSR602401-1"/>
    </source>
</evidence>
<dbReference type="Proteomes" id="UP000014074">
    <property type="component" value="Unassembled WGS sequence"/>
</dbReference>
<dbReference type="InterPro" id="IPR017972">
    <property type="entry name" value="Cyt_P450_CS"/>
</dbReference>
<dbReference type="SUPFAM" id="SSF48264">
    <property type="entry name" value="Cytochrome P450"/>
    <property type="match status" value="1"/>
</dbReference>
<dbReference type="PRINTS" id="PR00463">
    <property type="entry name" value="EP450I"/>
</dbReference>
<dbReference type="GeneID" id="19329821"/>
<dbReference type="PRINTS" id="PR00385">
    <property type="entry name" value="P450"/>
</dbReference>
<dbReference type="KEGG" id="tmn:UCRPA7_8924"/>
<dbReference type="RefSeq" id="XP_007919612.1">
    <property type="nucleotide sequence ID" value="XM_007921421.1"/>
</dbReference>
<dbReference type="GO" id="GO:0004497">
    <property type="term" value="F:monooxygenase activity"/>
    <property type="evidence" value="ECO:0007669"/>
    <property type="project" value="UniProtKB-KW"/>
</dbReference>
<dbReference type="PANTHER" id="PTHR24305">
    <property type="entry name" value="CYTOCHROME P450"/>
    <property type="match status" value="1"/>
</dbReference>
<keyword evidence="4 5" id="KW-0408">Iron</keyword>
<proteinExistence type="inferred from homology"/>
<protein>
    <submittedName>
        <fullName evidence="7">Putative cytochrome p450 protein</fullName>
    </submittedName>
</protein>
<accession>R8B8K1</accession>
<keyword evidence="2 5" id="KW-0349">Heme</keyword>
<evidence type="ECO:0000256" key="2">
    <source>
        <dbReference type="ARBA" id="ARBA00022617"/>
    </source>
</evidence>
<dbReference type="eggNOG" id="KOG0158">
    <property type="taxonomic scope" value="Eukaryota"/>
</dbReference>
<dbReference type="GO" id="GO:0020037">
    <property type="term" value="F:heme binding"/>
    <property type="evidence" value="ECO:0007669"/>
    <property type="project" value="InterPro"/>
</dbReference>
<dbReference type="OrthoDB" id="1470350at2759"/>
<organism evidence="7 8">
    <name type="scientific">Phaeoacremonium minimum (strain UCR-PA7)</name>
    <name type="common">Esca disease fungus</name>
    <name type="synonym">Togninia minima</name>
    <dbReference type="NCBI Taxonomy" id="1286976"/>
    <lineage>
        <taxon>Eukaryota</taxon>
        <taxon>Fungi</taxon>
        <taxon>Dikarya</taxon>
        <taxon>Ascomycota</taxon>
        <taxon>Pezizomycotina</taxon>
        <taxon>Sordariomycetes</taxon>
        <taxon>Sordariomycetidae</taxon>
        <taxon>Togniniales</taxon>
        <taxon>Togniniaceae</taxon>
        <taxon>Phaeoacremonium</taxon>
    </lineage>
</organism>
<dbReference type="InterPro" id="IPR050121">
    <property type="entry name" value="Cytochrome_P450_monoxygenase"/>
</dbReference>
<keyword evidence="3 5" id="KW-0479">Metal-binding</keyword>
<dbReference type="EMBL" id="KB933388">
    <property type="protein sequence ID" value="EON95597.1"/>
    <property type="molecule type" value="Genomic_DNA"/>
</dbReference>
<evidence type="ECO:0000313" key="8">
    <source>
        <dbReference type="Proteomes" id="UP000014074"/>
    </source>
</evidence>
<gene>
    <name evidence="7" type="ORF">UCRPA7_8924</name>
</gene>
<dbReference type="AlphaFoldDB" id="R8B8K1"/>
<dbReference type="InterPro" id="IPR001128">
    <property type="entry name" value="Cyt_P450"/>
</dbReference>
<dbReference type="PANTHER" id="PTHR24305:SF223">
    <property type="entry name" value="CYTOCHROME P450-DIT2"/>
    <property type="match status" value="1"/>
</dbReference>
<evidence type="ECO:0000313" key="7">
    <source>
        <dbReference type="EMBL" id="EON95597.1"/>
    </source>
</evidence>
<dbReference type="PROSITE" id="PS00086">
    <property type="entry name" value="CYTOCHROME_P450"/>
    <property type="match status" value="1"/>
</dbReference>
<evidence type="ECO:0000256" key="1">
    <source>
        <dbReference type="ARBA" id="ARBA00001971"/>
    </source>
</evidence>
<evidence type="ECO:0000256" key="3">
    <source>
        <dbReference type="ARBA" id="ARBA00022723"/>
    </source>
</evidence>
<sequence length="533" mass="59632">MYTNDADAIRQIGARREHFLKPTENYTILEMFGRNVLTSEGTTWRMHRKATAASFNEKNAAYTFAESISQTKGMIEHWLGPNGESSSKTISTIERDTMTLALNIIGYVGFGLKLLWPGQTLPQGISPKLVKYGKSEPPEGYTMSFADSLATVLDKILALLLIPKWLLKILPFRSMRQALEANDNYVKFIEEFLQEKIEEVKNGSQGDGMNIMGQLVRSKYGRTDDKQGERTNQFQLSDSDITGNAFIIIVAGHETTANAMHFTLLELANNPAAQRALQADVDRLFGESEPASWNYEQSINAMMASQLAACMNETLRLMPSVAEIPKKVTPGQDQILTIDGEKHVLPESMAIILNTVAVHRNPRYWPEKPSTVTGQASDLNDFVPKRWFRPSIAKAEKELEVEGADTEDYGGFKGPDTSASLFRPVRGSFIPFSDGARSCLGRRIAQVEMLAALAVVFQKYSIELAVDEWATDKEVAKMSLEERRDLYRKAQDKSRATLRHASSMLTLKLHGGLYVPIRLVRRGEERFIGHVDA</sequence>
<dbReference type="HOGENOM" id="CLU_001570_25_2_1"/>
<dbReference type="InterPro" id="IPR036396">
    <property type="entry name" value="Cyt_P450_sf"/>
</dbReference>